<name>A0A6J5KSM4_9CAUD</name>
<evidence type="ECO:0000313" key="1">
    <source>
        <dbReference type="EMBL" id="CAB4125454.1"/>
    </source>
</evidence>
<reference evidence="1" key="1">
    <citation type="submission" date="2020-04" db="EMBL/GenBank/DDBJ databases">
        <authorList>
            <person name="Chiriac C."/>
            <person name="Salcher M."/>
            <person name="Ghai R."/>
            <person name="Kavagutti S V."/>
        </authorList>
    </citation>
    <scope>NUCLEOTIDE SEQUENCE</scope>
</reference>
<dbReference type="EMBL" id="LR796189">
    <property type="protein sequence ID" value="CAB4125454.1"/>
    <property type="molecule type" value="Genomic_DNA"/>
</dbReference>
<protein>
    <submittedName>
        <fullName evidence="1">Uncharacterized protein</fullName>
    </submittedName>
</protein>
<accession>A0A6J5KSM4</accession>
<proteinExistence type="predicted"/>
<gene>
    <name evidence="1" type="ORF">UFOVP53_142</name>
</gene>
<organism evidence="1">
    <name type="scientific">uncultured Caudovirales phage</name>
    <dbReference type="NCBI Taxonomy" id="2100421"/>
    <lineage>
        <taxon>Viruses</taxon>
        <taxon>Duplodnaviria</taxon>
        <taxon>Heunggongvirae</taxon>
        <taxon>Uroviricota</taxon>
        <taxon>Caudoviricetes</taxon>
        <taxon>Peduoviridae</taxon>
        <taxon>Maltschvirus</taxon>
        <taxon>Maltschvirus maltsch</taxon>
    </lineage>
</organism>
<sequence length="100" mass="10908">MVCKECDDTFSNKKWGKANLCSICDEEGESTEKYTGVMLYGHKGGAVLQVNSDPELTKYILNATKLQNKGSNLGNNLKVNSSKAKSNGLVYSDEVVKRNG</sequence>